<sequence length="411" mass="45429">MKRAAAQVDDENTQSLIIGKAPLVRHLYEGRDITPIWNDLLARVSADPNDAAAFLDLSTILYTLGQPDKAVLAQTAALDIRRTFHIRNGRGTGPRILVFVTAGDFMANTPIEFLLEASDANVLLHYVDAGTRDLSGVPDHDVAFVAIGESPANRPVLQRLERLLGGWAGAIMNNAPLRIVALTRDGVAESFVDEPSILAPPTVGVSRNTLEQIAARQFPLGGMDYPIIVRPVGTHAGKSMEKIANEEELGRYLEGASEAEYYIAPFVDYSGPDGKFRKQRIAFIDGRAYASHLAVSDHWMVHYLSAGMAKYADRRAEEAAWMRDFDSDFAARHAVAFEALHRRLGLDYFAIDCAELPDGRLLLFEADVAMIVHSMDSDVTFPYKKRAMRKLFDAFEDALQRRIQPKMISAA</sequence>
<reference evidence="2" key="1">
    <citation type="submission" date="2016-10" db="EMBL/GenBank/DDBJ databases">
        <authorList>
            <person name="Varghese N."/>
            <person name="Submissions S."/>
        </authorList>
    </citation>
    <scope>NUCLEOTIDE SEQUENCE [LARGE SCALE GENOMIC DNA]</scope>
    <source>
        <strain evidence="2">DSM 1565</strain>
    </source>
</reference>
<accession>A0A1I7NUU0</accession>
<dbReference type="GO" id="GO:0016874">
    <property type="term" value="F:ligase activity"/>
    <property type="evidence" value="ECO:0007669"/>
    <property type="project" value="UniProtKB-KW"/>
</dbReference>
<proteinExistence type="predicted"/>
<dbReference type="SUPFAM" id="SSF56059">
    <property type="entry name" value="Glutathione synthetase ATP-binding domain-like"/>
    <property type="match status" value="1"/>
</dbReference>
<keyword evidence="2" id="KW-1185">Reference proteome</keyword>
<evidence type="ECO:0000313" key="1">
    <source>
        <dbReference type="EMBL" id="SFV38439.1"/>
    </source>
</evidence>
<keyword evidence="1" id="KW-0436">Ligase</keyword>
<dbReference type="STRING" id="51670.SAMN04488557_3667"/>
<dbReference type="EMBL" id="FPCH01000004">
    <property type="protein sequence ID" value="SFV38439.1"/>
    <property type="molecule type" value="Genomic_DNA"/>
</dbReference>
<organism evidence="1 2">
    <name type="scientific">Hyphomicrobium facile</name>
    <dbReference type="NCBI Taxonomy" id="51670"/>
    <lineage>
        <taxon>Bacteria</taxon>
        <taxon>Pseudomonadati</taxon>
        <taxon>Pseudomonadota</taxon>
        <taxon>Alphaproteobacteria</taxon>
        <taxon>Hyphomicrobiales</taxon>
        <taxon>Hyphomicrobiaceae</taxon>
        <taxon>Hyphomicrobium</taxon>
    </lineage>
</organism>
<gene>
    <name evidence="1" type="ORF">SAMN04488557_3667</name>
</gene>
<dbReference type="RefSeq" id="WP_177228213.1">
    <property type="nucleotide sequence ID" value="NZ_FPCH01000004.1"/>
</dbReference>
<dbReference type="AlphaFoldDB" id="A0A1I7NUU0"/>
<name>A0A1I7NUU0_9HYPH</name>
<protein>
    <submittedName>
        <fullName evidence="1">Glutathione synthase/RimK-type ligase, ATP-grasp superfamily</fullName>
    </submittedName>
</protein>
<dbReference type="Proteomes" id="UP000199423">
    <property type="component" value="Unassembled WGS sequence"/>
</dbReference>
<evidence type="ECO:0000313" key="2">
    <source>
        <dbReference type="Proteomes" id="UP000199423"/>
    </source>
</evidence>